<dbReference type="SUPFAM" id="SSF140500">
    <property type="entry name" value="BAS1536-like"/>
    <property type="match status" value="1"/>
</dbReference>
<dbReference type="KEGG" id="mcui:G8O30_14640"/>
<organism evidence="1 2">
    <name type="scientific">Mangrovibacillus cuniculi</name>
    <dbReference type="NCBI Taxonomy" id="2593652"/>
    <lineage>
        <taxon>Bacteria</taxon>
        <taxon>Bacillati</taxon>
        <taxon>Bacillota</taxon>
        <taxon>Bacilli</taxon>
        <taxon>Bacillales</taxon>
        <taxon>Bacillaceae</taxon>
        <taxon>Mangrovibacillus</taxon>
    </lineage>
</organism>
<dbReference type="AlphaFoldDB" id="A0A7S8CDQ1"/>
<gene>
    <name evidence="1" type="ORF">G8O30_14640</name>
</gene>
<dbReference type="InterPro" id="IPR018540">
    <property type="entry name" value="Spo0E-like"/>
</dbReference>
<reference evidence="1 2" key="1">
    <citation type="submission" date="2019-07" db="EMBL/GenBank/DDBJ databases">
        <title>Genome sequence of 2 isolates from Red Sea Mangroves.</title>
        <authorList>
            <person name="Sefrji F."/>
            <person name="Michoud G."/>
            <person name="Merlino G."/>
            <person name="Daffonchio D."/>
        </authorList>
    </citation>
    <scope>NUCLEOTIDE SEQUENCE [LARGE SCALE GENOMIC DNA]</scope>
    <source>
        <strain evidence="1 2">R1DC41</strain>
    </source>
</reference>
<dbReference type="InterPro" id="IPR036638">
    <property type="entry name" value="HLH_DNA-bd_sf"/>
</dbReference>
<dbReference type="Gene3D" id="4.10.280.10">
    <property type="entry name" value="Helix-loop-helix DNA-binding domain"/>
    <property type="match status" value="1"/>
</dbReference>
<proteinExistence type="predicted"/>
<evidence type="ECO:0000313" key="2">
    <source>
        <dbReference type="Proteomes" id="UP000593626"/>
    </source>
</evidence>
<protein>
    <submittedName>
        <fullName evidence="1">Aspartyl-phosphate phosphatase Spo0E family protein</fullName>
    </submittedName>
</protein>
<dbReference type="GO" id="GO:0046983">
    <property type="term" value="F:protein dimerization activity"/>
    <property type="evidence" value="ECO:0007669"/>
    <property type="project" value="InterPro"/>
</dbReference>
<name>A0A7S8CDQ1_9BACI</name>
<dbReference type="RefSeq" id="WP_239672757.1">
    <property type="nucleotide sequence ID" value="NZ_CP049742.1"/>
</dbReference>
<accession>A0A7S8CDQ1</accession>
<dbReference type="EMBL" id="CP049742">
    <property type="protein sequence ID" value="QPC48076.1"/>
    <property type="molecule type" value="Genomic_DNA"/>
</dbReference>
<evidence type="ECO:0000313" key="1">
    <source>
        <dbReference type="EMBL" id="QPC48076.1"/>
    </source>
</evidence>
<keyword evidence="2" id="KW-1185">Reference proteome</keyword>
<sequence>MKSLEEHIEYCRQKMVKLASKYSFAHSEVVAASVELDQLLNQLWLENNKKNVRKS</sequence>
<dbReference type="Proteomes" id="UP000593626">
    <property type="component" value="Chromosome"/>
</dbReference>
<dbReference type="GO" id="GO:0043937">
    <property type="term" value="P:regulation of sporulation"/>
    <property type="evidence" value="ECO:0007669"/>
    <property type="project" value="InterPro"/>
</dbReference>
<dbReference type="Pfam" id="PF09388">
    <property type="entry name" value="SpoOE-like"/>
    <property type="match status" value="1"/>
</dbReference>
<dbReference type="InterPro" id="IPR037208">
    <property type="entry name" value="Spo0E-like_sf"/>
</dbReference>